<dbReference type="AlphaFoldDB" id="A0A645IZJ3"/>
<gene>
    <name evidence="1" type="ORF">SDC9_200285</name>
</gene>
<reference evidence="1" key="1">
    <citation type="submission" date="2019-08" db="EMBL/GenBank/DDBJ databases">
        <authorList>
            <person name="Kucharzyk K."/>
            <person name="Murdoch R.W."/>
            <person name="Higgins S."/>
            <person name="Loffler F."/>
        </authorList>
    </citation>
    <scope>NUCLEOTIDE SEQUENCE</scope>
</reference>
<name>A0A645IZJ3_9ZZZZ</name>
<organism evidence="1">
    <name type="scientific">bioreactor metagenome</name>
    <dbReference type="NCBI Taxonomy" id="1076179"/>
    <lineage>
        <taxon>unclassified sequences</taxon>
        <taxon>metagenomes</taxon>
        <taxon>ecological metagenomes</taxon>
    </lineage>
</organism>
<protein>
    <submittedName>
        <fullName evidence="1">Uncharacterized protein</fullName>
    </submittedName>
</protein>
<evidence type="ECO:0000313" key="1">
    <source>
        <dbReference type="EMBL" id="MPN52623.1"/>
    </source>
</evidence>
<accession>A0A645IZJ3</accession>
<dbReference type="EMBL" id="VSSQ01118908">
    <property type="protein sequence ID" value="MPN52623.1"/>
    <property type="molecule type" value="Genomic_DNA"/>
</dbReference>
<proteinExistence type="predicted"/>
<sequence>MALLALPGDCPGAIGAAFAEHDQRQHDRIGAGRVDLHQLLDDQFLEA</sequence>
<comment type="caution">
    <text evidence="1">The sequence shown here is derived from an EMBL/GenBank/DDBJ whole genome shotgun (WGS) entry which is preliminary data.</text>
</comment>